<organism evidence="1 2">
    <name type="scientific">Lunasporangiospora selenospora</name>
    <dbReference type="NCBI Taxonomy" id="979761"/>
    <lineage>
        <taxon>Eukaryota</taxon>
        <taxon>Fungi</taxon>
        <taxon>Fungi incertae sedis</taxon>
        <taxon>Mucoromycota</taxon>
        <taxon>Mortierellomycotina</taxon>
        <taxon>Mortierellomycetes</taxon>
        <taxon>Mortierellales</taxon>
        <taxon>Mortierellaceae</taxon>
        <taxon>Lunasporangiospora</taxon>
    </lineage>
</organism>
<comment type="caution">
    <text evidence="1">The sequence shown here is derived from an EMBL/GenBank/DDBJ whole genome shotgun (WGS) entry which is preliminary data.</text>
</comment>
<evidence type="ECO:0000313" key="1">
    <source>
        <dbReference type="EMBL" id="KAF9580738.1"/>
    </source>
</evidence>
<proteinExistence type="predicted"/>
<name>A0A9P6FSI2_9FUNG</name>
<protein>
    <submittedName>
        <fullName evidence="1">Uncharacterized protein</fullName>
    </submittedName>
</protein>
<gene>
    <name evidence="1" type="ORF">BGW38_002490</name>
</gene>
<sequence>MNIPRKAGLQRGLDWRLTLNKNRQGVAYFTGLKTIHSATPTGYFEFRSMRNDSKQAILREWEVWMDCFRKSEFQGLRDLGGKSFTAESDASAYLTNNILMSRKVDLLEINKEQLARNGHEMTELLDKVALPTMTSPPQALA</sequence>
<keyword evidence="2" id="KW-1185">Reference proteome</keyword>
<dbReference type="EMBL" id="JAABOA010001879">
    <property type="protein sequence ID" value="KAF9580738.1"/>
    <property type="molecule type" value="Genomic_DNA"/>
</dbReference>
<dbReference type="Proteomes" id="UP000780801">
    <property type="component" value="Unassembled WGS sequence"/>
</dbReference>
<reference evidence="1" key="1">
    <citation type="journal article" date="2020" name="Fungal Divers.">
        <title>Resolving the Mortierellaceae phylogeny through synthesis of multi-gene phylogenetics and phylogenomics.</title>
        <authorList>
            <person name="Vandepol N."/>
            <person name="Liber J."/>
            <person name="Desiro A."/>
            <person name="Na H."/>
            <person name="Kennedy M."/>
            <person name="Barry K."/>
            <person name="Grigoriev I.V."/>
            <person name="Miller A.N."/>
            <person name="O'Donnell K."/>
            <person name="Stajich J.E."/>
            <person name="Bonito G."/>
        </authorList>
    </citation>
    <scope>NUCLEOTIDE SEQUENCE</scope>
    <source>
        <strain evidence="1">KOD1015</strain>
    </source>
</reference>
<evidence type="ECO:0000313" key="2">
    <source>
        <dbReference type="Proteomes" id="UP000780801"/>
    </source>
</evidence>
<dbReference type="OrthoDB" id="2440753at2759"/>
<accession>A0A9P6FSI2</accession>
<dbReference type="AlphaFoldDB" id="A0A9P6FSI2"/>